<feature type="compositionally biased region" description="Polar residues" evidence="1">
    <location>
        <begin position="220"/>
        <end position="231"/>
    </location>
</feature>
<organism evidence="3">
    <name type="scientific">Brassica cretica</name>
    <name type="common">Mustard</name>
    <dbReference type="NCBI Taxonomy" id="69181"/>
    <lineage>
        <taxon>Eukaryota</taxon>
        <taxon>Viridiplantae</taxon>
        <taxon>Streptophyta</taxon>
        <taxon>Embryophyta</taxon>
        <taxon>Tracheophyta</taxon>
        <taxon>Spermatophyta</taxon>
        <taxon>Magnoliopsida</taxon>
        <taxon>eudicotyledons</taxon>
        <taxon>Gunneridae</taxon>
        <taxon>Pentapetalae</taxon>
        <taxon>rosids</taxon>
        <taxon>malvids</taxon>
        <taxon>Brassicales</taxon>
        <taxon>Brassicaceae</taxon>
        <taxon>Brassiceae</taxon>
        <taxon>Brassica</taxon>
    </lineage>
</organism>
<gene>
    <name evidence="3" type="ORF">F2Q70_00008339</name>
</gene>
<dbReference type="PANTHER" id="PTHR31149">
    <property type="entry name" value="EXPRESSED PROTEIN"/>
    <property type="match status" value="1"/>
</dbReference>
<name>A0A8S9LUW6_BRACR</name>
<feature type="compositionally biased region" description="Polar residues" evidence="1">
    <location>
        <begin position="75"/>
        <end position="85"/>
    </location>
</feature>
<feature type="compositionally biased region" description="Low complexity" evidence="1">
    <location>
        <begin position="168"/>
        <end position="184"/>
    </location>
</feature>
<feature type="compositionally biased region" description="Polar residues" evidence="1">
    <location>
        <begin position="186"/>
        <end position="196"/>
    </location>
</feature>
<evidence type="ECO:0000259" key="2">
    <source>
        <dbReference type="Pfam" id="PF23197"/>
    </source>
</evidence>
<comment type="caution">
    <text evidence="3">The sequence shown here is derived from an EMBL/GenBank/DDBJ whole genome shotgun (WGS) entry which is preliminary data.</text>
</comment>
<dbReference type="PANTHER" id="PTHR31149:SF11">
    <property type="entry name" value="187-KDA MICROTUBULE-ASSOCIATED PROTEIN AIR9"/>
    <property type="match status" value="1"/>
</dbReference>
<dbReference type="Gene3D" id="2.60.40.2700">
    <property type="match status" value="1"/>
</dbReference>
<accession>A0A8S9LUW6</accession>
<feature type="compositionally biased region" description="Polar residues" evidence="1">
    <location>
        <begin position="56"/>
        <end position="65"/>
    </location>
</feature>
<dbReference type="FunFam" id="2.60.40.2700:FF:000002">
    <property type="entry name" value="187-kDa microtubule-associated protein AIR9"/>
    <property type="match status" value="1"/>
</dbReference>
<dbReference type="Pfam" id="PF23197">
    <property type="entry name" value="IG_AIR9"/>
    <property type="match status" value="5"/>
</dbReference>
<feature type="compositionally biased region" description="Low complexity" evidence="1">
    <location>
        <begin position="36"/>
        <end position="48"/>
    </location>
</feature>
<dbReference type="GO" id="GO:0009506">
    <property type="term" value="C:plasmodesma"/>
    <property type="evidence" value="ECO:0007669"/>
    <property type="project" value="TreeGrafter"/>
</dbReference>
<evidence type="ECO:0000256" key="1">
    <source>
        <dbReference type="SAM" id="MobiDB-lite"/>
    </source>
</evidence>
<feature type="compositionally biased region" description="Polar residues" evidence="1">
    <location>
        <begin position="123"/>
        <end position="132"/>
    </location>
</feature>
<evidence type="ECO:0000313" key="3">
    <source>
        <dbReference type="EMBL" id="KAF2609531.1"/>
    </source>
</evidence>
<feature type="compositionally biased region" description="Low complexity" evidence="1">
    <location>
        <begin position="197"/>
        <end position="219"/>
    </location>
</feature>
<reference evidence="3" key="1">
    <citation type="submission" date="2019-12" db="EMBL/GenBank/DDBJ databases">
        <title>Genome sequencing and annotation of Brassica cretica.</title>
        <authorList>
            <person name="Studholme D.J."/>
            <person name="Sarris P.F."/>
        </authorList>
    </citation>
    <scope>NUCLEOTIDE SEQUENCE</scope>
    <source>
        <strain evidence="3">PFS-102/07</strain>
        <tissue evidence="3">Leaf</tissue>
    </source>
</reference>
<dbReference type="EMBL" id="QGKY02000089">
    <property type="protein sequence ID" value="KAF2609531.1"/>
    <property type="molecule type" value="Genomic_DNA"/>
</dbReference>
<dbReference type="InterPro" id="IPR056284">
    <property type="entry name" value="AIR9-like_A9"/>
</dbReference>
<proteinExistence type="predicted"/>
<feature type="region of interest" description="Disordered" evidence="1">
    <location>
        <begin position="1"/>
        <end position="242"/>
    </location>
</feature>
<feature type="compositionally biased region" description="Basic and acidic residues" evidence="1">
    <location>
        <begin position="1"/>
        <end position="10"/>
    </location>
</feature>
<feature type="domain" description="AIR9-like A9" evidence="2">
    <location>
        <begin position="434"/>
        <end position="516"/>
    </location>
</feature>
<feature type="domain" description="AIR9-like A9" evidence="2">
    <location>
        <begin position="531"/>
        <end position="621"/>
    </location>
</feature>
<dbReference type="GO" id="GO:0005886">
    <property type="term" value="C:plasma membrane"/>
    <property type="evidence" value="ECO:0007669"/>
    <property type="project" value="TreeGrafter"/>
</dbReference>
<protein>
    <recommendedName>
        <fullName evidence="2">AIR9-like A9 domain-containing protein</fullName>
    </recommendedName>
</protein>
<dbReference type="AlphaFoldDB" id="A0A8S9LUW6"/>
<feature type="domain" description="AIR9-like A9" evidence="2">
    <location>
        <begin position="646"/>
        <end position="699"/>
    </location>
</feature>
<feature type="domain" description="AIR9-like A9" evidence="2">
    <location>
        <begin position="340"/>
        <end position="419"/>
    </location>
</feature>
<feature type="domain" description="AIR9-like A9" evidence="2">
    <location>
        <begin position="282"/>
        <end position="326"/>
    </location>
</feature>
<sequence length="714" mass="76602">MEEVASKAEEEALETTVEATKEGNAAAADGSRSPESVSAASLVSSRAATTRKKAVISSNLIKPTASSSLRVSSSTPVTIRRNSTGGVAEKLTGSTKALPKRTSTTTASVTDPVRRSLPELKRSSLSSKTVSRASLPESKKPIPVSPGGRSSTKSGLSKPESSARPAMSVSVSSKRAPSSSVDSSGRAHSTLSSGRTVSKASSPSAGSSPSVSSGMRSKSLSTPLDRSSNVSGRKKTATPDSRDSRLIILPKVEVKAGDDMVRTHFPLCTYYIFIQEAESDHPGTLIPGASGFLQYTITKEAIGKFISFQCIPVRDDGIVGEARTCMCQERVRPGNPRAVSLQIVGAAVEGTVLSAEKEYWGGEEGASVFRWFRTNSDGSPCEIKGATTSSYLLSVDDIGFFISVSYEPVRADWARGPTVISDITGPIIAGHPTCQSLEFLGSMIEGQRLSFVASYTGGVKGNCSLQWFRVKRNGVKELLSNDEFLDLSLEDVGESIEIIYTPVREDGIEGSPRSIRSDSIAPANPMGLELLIPDCYENQEDVPHKTYFGGHEGDGEYIWYRTKEKLHGSALTEISYAGEEVIACSRTLKYTPSLEDVGAYLVLYWIPTRVDGRSGKPVVSITNSPVTPADPEVFNVRVEKLFSDAYSGEGEYFGGHEGESLFSWYRDNDGTIDVIAGANSKTYEVTESDYNCRILFGYVSTVISPCSFDKHPLL</sequence>
<feature type="compositionally biased region" description="Basic and acidic residues" evidence="1">
    <location>
        <begin position="112"/>
        <end position="122"/>
    </location>
</feature>